<comment type="caution">
    <text evidence="6">The sequence shown here is derived from an EMBL/GenBank/DDBJ whole genome shotgun (WGS) entry which is preliminary data.</text>
</comment>
<feature type="domain" description="HTH lysR-type" evidence="5">
    <location>
        <begin position="2"/>
        <end position="59"/>
    </location>
</feature>
<name>A0ABT7Y5G9_9VIBR</name>
<dbReference type="InterPro" id="IPR005119">
    <property type="entry name" value="LysR_subst-bd"/>
</dbReference>
<evidence type="ECO:0000313" key="7">
    <source>
        <dbReference type="Proteomes" id="UP001169719"/>
    </source>
</evidence>
<keyword evidence="4" id="KW-0804">Transcription</keyword>
<evidence type="ECO:0000256" key="1">
    <source>
        <dbReference type="ARBA" id="ARBA00009437"/>
    </source>
</evidence>
<dbReference type="SUPFAM" id="SSF46785">
    <property type="entry name" value="Winged helix' DNA-binding domain"/>
    <property type="match status" value="1"/>
</dbReference>
<keyword evidence="3" id="KW-0238">DNA-binding</keyword>
<dbReference type="PANTHER" id="PTHR30126">
    <property type="entry name" value="HTH-TYPE TRANSCRIPTIONAL REGULATOR"/>
    <property type="match status" value="1"/>
</dbReference>
<dbReference type="RefSeq" id="WP_289963349.1">
    <property type="nucleotide sequence ID" value="NZ_JAUEOZ010000002.1"/>
</dbReference>
<dbReference type="Gene3D" id="3.40.190.290">
    <property type="match status" value="1"/>
</dbReference>
<accession>A0ABT7Y5G9</accession>
<sequence>MISLEQVQTFTHVYEQGSYSAAARVANKERSTVREHILALEDTLGVKLFDIQGRKAIPTQNADKLILRSKNLSKHAEDFTHVAMRLYQKPLSKFTLWHDELIPTQWLGDITKATQKAFPDIEVECIASDRNSAYRAIEEQRCHVALMSSEINHNISGNLKFLNLGSLKMNGYCHPNSDLARNSSVILSDLQLSPQYILANSKRLDLGYFEAGNKRHKVSSVKLAVQLIQDTGWIVLSEHEAGPWVSQGELTKLKYKHVANGYIFPVNAYFGLISDEQKELETILKLIHQTARDYLL</sequence>
<dbReference type="InterPro" id="IPR036390">
    <property type="entry name" value="WH_DNA-bd_sf"/>
</dbReference>
<dbReference type="Pfam" id="PF00126">
    <property type="entry name" value="HTH_1"/>
    <property type="match status" value="1"/>
</dbReference>
<comment type="similarity">
    <text evidence="1">Belongs to the LysR transcriptional regulatory family.</text>
</comment>
<dbReference type="Proteomes" id="UP001169719">
    <property type="component" value="Unassembled WGS sequence"/>
</dbReference>
<evidence type="ECO:0000256" key="2">
    <source>
        <dbReference type="ARBA" id="ARBA00023015"/>
    </source>
</evidence>
<keyword evidence="2" id="KW-0805">Transcription regulation</keyword>
<evidence type="ECO:0000313" key="6">
    <source>
        <dbReference type="EMBL" id="MDN2483293.1"/>
    </source>
</evidence>
<evidence type="ECO:0000256" key="4">
    <source>
        <dbReference type="ARBA" id="ARBA00023163"/>
    </source>
</evidence>
<keyword evidence="7" id="KW-1185">Reference proteome</keyword>
<dbReference type="EMBL" id="JAUEOZ010000002">
    <property type="protein sequence ID" value="MDN2483293.1"/>
    <property type="molecule type" value="Genomic_DNA"/>
</dbReference>
<protein>
    <submittedName>
        <fullName evidence="6">LysR family transcriptional regulator</fullName>
    </submittedName>
</protein>
<evidence type="ECO:0000259" key="5">
    <source>
        <dbReference type="PROSITE" id="PS50931"/>
    </source>
</evidence>
<dbReference type="PROSITE" id="PS50931">
    <property type="entry name" value="HTH_LYSR"/>
    <property type="match status" value="1"/>
</dbReference>
<dbReference type="InterPro" id="IPR000847">
    <property type="entry name" value="LysR_HTH_N"/>
</dbReference>
<reference evidence="6" key="1">
    <citation type="submission" date="2024-05" db="EMBL/GenBank/DDBJ databases">
        <title>Genome Sequences of Four Agar- Degrading Marine Bacteria.</title>
        <authorList>
            <person name="Phillips E.K."/>
            <person name="Shaffer J.C."/>
            <person name="Henson M.W."/>
            <person name="Temperton B."/>
            <person name="Thrash C.J."/>
            <person name="Martin M.O."/>
        </authorList>
    </citation>
    <scope>NUCLEOTIDE SEQUENCE</scope>
    <source>
        <strain evidence="6">EKP203</strain>
    </source>
</reference>
<dbReference type="SUPFAM" id="SSF53850">
    <property type="entry name" value="Periplasmic binding protein-like II"/>
    <property type="match status" value="1"/>
</dbReference>
<dbReference type="Pfam" id="PF03466">
    <property type="entry name" value="LysR_substrate"/>
    <property type="match status" value="1"/>
</dbReference>
<organism evidence="6 7">
    <name type="scientific">Vibrio agarivorans</name>
    <dbReference type="NCBI Taxonomy" id="153622"/>
    <lineage>
        <taxon>Bacteria</taxon>
        <taxon>Pseudomonadati</taxon>
        <taxon>Pseudomonadota</taxon>
        <taxon>Gammaproteobacteria</taxon>
        <taxon>Vibrionales</taxon>
        <taxon>Vibrionaceae</taxon>
        <taxon>Vibrio</taxon>
    </lineage>
</organism>
<proteinExistence type="inferred from homology"/>
<dbReference type="PANTHER" id="PTHR30126:SF91">
    <property type="entry name" value="LYSR FAMILY TRANSCRIPTIONAL REGULATOR"/>
    <property type="match status" value="1"/>
</dbReference>
<dbReference type="InterPro" id="IPR036388">
    <property type="entry name" value="WH-like_DNA-bd_sf"/>
</dbReference>
<dbReference type="Gene3D" id="1.10.10.10">
    <property type="entry name" value="Winged helix-like DNA-binding domain superfamily/Winged helix DNA-binding domain"/>
    <property type="match status" value="1"/>
</dbReference>
<gene>
    <name evidence="6" type="ORF">QWJ08_18275</name>
</gene>
<evidence type="ECO:0000256" key="3">
    <source>
        <dbReference type="ARBA" id="ARBA00023125"/>
    </source>
</evidence>